<dbReference type="GO" id="GO:0016597">
    <property type="term" value="F:amino acid binding"/>
    <property type="evidence" value="ECO:0007669"/>
    <property type="project" value="InterPro"/>
</dbReference>
<protein>
    <recommendedName>
        <fullName evidence="7">Aspartate carbamoyltransferase</fullName>
        <ecNumber evidence="7">2.1.3.2</ecNumber>
    </recommendedName>
    <alternativeName>
        <fullName evidence="7">Aspartate transcarbamylase</fullName>
        <shortName evidence="7">ATCase</shortName>
    </alternativeName>
</protein>
<comment type="function">
    <text evidence="5 7">Catalyzes the condensation of carbamoyl phosphate and aspartate to form carbamoyl aspartate and inorganic phosphate, the committed step in the de novo pyrimidine nucleotide biosynthesis pathway.</text>
</comment>
<dbReference type="PRINTS" id="PR00101">
    <property type="entry name" value="ATCASE"/>
</dbReference>
<comment type="catalytic activity">
    <reaction evidence="6 7">
        <text>carbamoyl phosphate + L-aspartate = N-carbamoyl-L-aspartate + phosphate + H(+)</text>
        <dbReference type="Rhea" id="RHEA:20013"/>
        <dbReference type="ChEBI" id="CHEBI:15378"/>
        <dbReference type="ChEBI" id="CHEBI:29991"/>
        <dbReference type="ChEBI" id="CHEBI:32814"/>
        <dbReference type="ChEBI" id="CHEBI:43474"/>
        <dbReference type="ChEBI" id="CHEBI:58228"/>
        <dbReference type="EC" id="2.1.3.2"/>
    </reaction>
</comment>
<feature type="binding site" evidence="7">
    <location>
        <position position="133"/>
    </location>
    <ligand>
        <name>carbamoyl phosphate</name>
        <dbReference type="ChEBI" id="CHEBI:58228"/>
    </ligand>
</feature>
<dbReference type="UniPathway" id="UPA00070">
    <property type="reaction ID" value="UER00116"/>
</dbReference>
<reference evidence="11" key="1">
    <citation type="submission" date="2018-02" db="EMBL/GenBank/DDBJ databases">
        <authorList>
            <person name="O'Hara-Hanley K."/>
            <person name="Soby S."/>
        </authorList>
    </citation>
    <scope>NUCLEOTIDE SEQUENCE [LARGE SCALE GENOMIC DNA]</scope>
    <source>
        <strain evidence="11">MWU14-2602</strain>
    </source>
</reference>
<evidence type="ECO:0000313" key="11">
    <source>
        <dbReference type="Proteomes" id="UP000237082"/>
    </source>
</evidence>
<dbReference type="AlphaFoldDB" id="A0A2S5DKR6"/>
<feature type="binding site" evidence="7">
    <location>
        <position position="136"/>
    </location>
    <ligand>
        <name>carbamoyl phosphate</name>
        <dbReference type="ChEBI" id="CHEBI:58228"/>
    </ligand>
</feature>
<dbReference type="PROSITE" id="PS00097">
    <property type="entry name" value="CARBAMOYLTRANSFERASE"/>
    <property type="match status" value="1"/>
</dbReference>
<evidence type="ECO:0000256" key="3">
    <source>
        <dbReference type="ARBA" id="ARBA00022679"/>
    </source>
</evidence>
<feature type="binding site" evidence="7">
    <location>
        <position position="55"/>
    </location>
    <ligand>
        <name>carbamoyl phosphate</name>
        <dbReference type="ChEBI" id="CHEBI:58228"/>
    </ligand>
</feature>
<proteinExistence type="inferred from homology"/>
<feature type="binding site" evidence="7">
    <location>
        <position position="166"/>
    </location>
    <ligand>
        <name>L-aspartate</name>
        <dbReference type="ChEBI" id="CHEBI:29991"/>
    </ligand>
</feature>
<comment type="caution">
    <text evidence="10">The sequence shown here is derived from an EMBL/GenBank/DDBJ whole genome shotgun (WGS) entry which is preliminary data.</text>
</comment>
<dbReference type="EMBL" id="PQWB01000011">
    <property type="protein sequence ID" value="POZ63601.1"/>
    <property type="molecule type" value="Genomic_DNA"/>
</dbReference>
<dbReference type="Gene3D" id="3.40.50.1370">
    <property type="entry name" value="Aspartate/ornithine carbamoyltransferase"/>
    <property type="match status" value="2"/>
</dbReference>
<dbReference type="GO" id="GO:0044205">
    <property type="term" value="P:'de novo' UMP biosynthetic process"/>
    <property type="evidence" value="ECO:0007669"/>
    <property type="project" value="UniProtKB-UniRule"/>
</dbReference>
<dbReference type="InterPro" id="IPR006132">
    <property type="entry name" value="Asp/Orn_carbamoyltranf_P-bd"/>
</dbReference>
<organism evidence="10 11">
    <name type="scientific">Chromobacterium alticapitis</name>
    <dbReference type="NCBI Taxonomy" id="2073169"/>
    <lineage>
        <taxon>Bacteria</taxon>
        <taxon>Pseudomonadati</taxon>
        <taxon>Pseudomonadota</taxon>
        <taxon>Betaproteobacteria</taxon>
        <taxon>Neisseriales</taxon>
        <taxon>Chromobacteriaceae</taxon>
        <taxon>Chromobacterium</taxon>
    </lineage>
</organism>
<evidence type="ECO:0000256" key="5">
    <source>
        <dbReference type="ARBA" id="ARBA00043884"/>
    </source>
</evidence>
<name>A0A2S5DKR6_9NEIS</name>
<dbReference type="Pfam" id="PF00185">
    <property type="entry name" value="OTCace"/>
    <property type="match status" value="1"/>
</dbReference>
<keyword evidence="4 7" id="KW-0665">Pyrimidine biosynthesis</keyword>
<dbReference type="PANTHER" id="PTHR45753">
    <property type="entry name" value="ORNITHINE CARBAMOYLTRANSFERASE, MITOCHONDRIAL"/>
    <property type="match status" value="1"/>
</dbReference>
<dbReference type="EC" id="2.1.3.2" evidence="7"/>
<comment type="similarity">
    <text evidence="2 7">Belongs to the aspartate/ornithine carbamoyltransferase superfamily. ATCase family.</text>
</comment>
<keyword evidence="3 7" id="KW-0808">Transferase</keyword>
<dbReference type="PRINTS" id="PR00100">
    <property type="entry name" value="AOTCASE"/>
</dbReference>
<dbReference type="InterPro" id="IPR006131">
    <property type="entry name" value="Asp_carbamoyltransf_Asp/Orn-bd"/>
</dbReference>
<dbReference type="GO" id="GO:0005829">
    <property type="term" value="C:cytosol"/>
    <property type="evidence" value="ECO:0007669"/>
    <property type="project" value="TreeGrafter"/>
</dbReference>
<dbReference type="GO" id="GO:0006520">
    <property type="term" value="P:amino acid metabolic process"/>
    <property type="evidence" value="ECO:0007669"/>
    <property type="project" value="InterPro"/>
</dbReference>
<dbReference type="OrthoDB" id="9774690at2"/>
<feature type="binding site" evidence="7">
    <location>
        <position position="84"/>
    </location>
    <ligand>
        <name>L-aspartate</name>
        <dbReference type="ChEBI" id="CHEBI:29991"/>
    </ligand>
</feature>
<dbReference type="Pfam" id="PF02729">
    <property type="entry name" value="OTCace_N"/>
    <property type="match status" value="1"/>
</dbReference>
<feature type="binding site" evidence="7">
    <location>
        <position position="265"/>
    </location>
    <ligand>
        <name>carbamoyl phosphate</name>
        <dbReference type="ChEBI" id="CHEBI:58228"/>
    </ligand>
</feature>
<feature type="domain" description="Aspartate/ornithine carbamoyltransferase Asp/Orn-binding" evidence="8">
    <location>
        <begin position="152"/>
        <end position="300"/>
    </location>
</feature>
<evidence type="ECO:0000256" key="7">
    <source>
        <dbReference type="HAMAP-Rule" id="MF_00001"/>
    </source>
</evidence>
<keyword evidence="11" id="KW-1185">Reference proteome</keyword>
<dbReference type="HAMAP" id="MF_00001">
    <property type="entry name" value="Asp_carb_tr"/>
    <property type="match status" value="1"/>
</dbReference>
<evidence type="ECO:0000256" key="6">
    <source>
        <dbReference type="ARBA" id="ARBA00048859"/>
    </source>
</evidence>
<dbReference type="InterPro" id="IPR036901">
    <property type="entry name" value="Asp/Orn_carbamoylTrfase_sf"/>
</dbReference>
<gene>
    <name evidence="7" type="primary">pyrB</name>
    <name evidence="10" type="ORF">C2I19_02925</name>
</gene>
<evidence type="ECO:0000259" key="9">
    <source>
        <dbReference type="Pfam" id="PF02729"/>
    </source>
</evidence>
<dbReference type="RefSeq" id="WP_103901218.1">
    <property type="nucleotide sequence ID" value="NZ_PQWB01000011.1"/>
</dbReference>
<dbReference type="GO" id="GO:0006207">
    <property type="term" value="P:'de novo' pyrimidine nucleobase biosynthetic process"/>
    <property type="evidence" value="ECO:0007669"/>
    <property type="project" value="InterPro"/>
</dbReference>
<feature type="binding site" evidence="7">
    <location>
        <position position="105"/>
    </location>
    <ligand>
        <name>carbamoyl phosphate</name>
        <dbReference type="ChEBI" id="CHEBI:58228"/>
    </ligand>
</feature>
<feature type="binding site" evidence="7">
    <location>
        <position position="266"/>
    </location>
    <ligand>
        <name>carbamoyl phosphate</name>
        <dbReference type="ChEBI" id="CHEBI:58228"/>
    </ligand>
</feature>
<dbReference type="PANTHER" id="PTHR45753:SF6">
    <property type="entry name" value="ASPARTATE CARBAMOYLTRANSFERASE"/>
    <property type="match status" value="1"/>
</dbReference>
<feature type="domain" description="Aspartate/ornithine carbamoyltransferase carbamoyl-P binding" evidence="9">
    <location>
        <begin position="8"/>
        <end position="146"/>
    </location>
</feature>
<feature type="binding site" evidence="7">
    <location>
        <position position="56"/>
    </location>
    <ligand>
        <name>carbamoyl phosphate</name>
        <dbReference type="ChEBI" id="CHEBI:58228"/>
    </ligand>
</feature>
<dbReference type="FunFam" id="3.40.50.1370:FF:000002">
    <property type="entry name" value="Aspartate carbamoyltransferase 2"/>
    <property type="match status" value="1"/>
</dbReference>
<comment type="subunit">
    <text evidence="7">Heterododecamer (2C3:3R2) of six catalytic PyrB chains organized as two trimers (C3), and six regulatory PyrI chains organized as three dimers (R2).</text>
</comment>
<evidence type="ECO:0000313" key="10">
    <source>
        <dbReference type="EMBL" id="POZ63601.1"/>
    </source>
</evidence>
<accession>A0A2S5DKR6</accession>
<feature type="binding site" evidence="7">
    <location>
        <position position="227"/>
    </location>
    <ligand>
        <name>L-aspartate</name>
        <dbReference type="ChEBI" id="CHEBI:29991"/>
    </ligand>
</feature>
<evidence type="ECO:0000256" key="2">
    <source>
        <dbReference type="ARBA" id="ARBA00008896"/>
    </source>
</evidence>
<dbReference type="InterPro" id="IPR006130">
    <property type="entry name" value="Asp/Orn_carbamoylTrfase"/>
</dbReference>
<evidence type="ECO:0000256" key="1">
    <source>
        <dbReference type="ARBA" id="ARBA00004852"/>
    </source>
</evidence>
<dbReference type="Proteomes" id="UP000237082">
    <property type="component" value="Unassembled WGS sequence"/>
</dbReference>
<dbReference type="SUPFAM" id="SSF53671">
    <property type="entry name" value="Aspartate/ornithine carbamoyltransferase"/>
    <property type="match status" value="1"/>
</dbReference>
<dbReference type="FunFam" id="3.40.50.1370:FF:000001">
    <property type="entry name" value="Aspartate carbamoyltransferase"/>
    <property type="match status" value="1"/>
</dbReference>
<dbReference type="NCBIfam" id="TIGR00670">
    <property type="entry name" value="asp_carb_tr"/>
    <property type="match status" value="1"/>
</dbReference>
<dbReference type="InterPro" id="IPR002082">
    <property type="entry name" value="Asp_carbamoyltransf"/>
</dbReference>
<sequence length="306" mass="33944">MANPLYRKHIISIPDFSREELELVVDTAGRLKQQPRGDLLKDKLVASCFFEPSTRTRLSFETAVQRLGGNIIGFADGGNTSAKKGETLADSIKIISSYTDAVVMRHPKEGAARVASEFSAVPVINGGDGSNQHPTQTLLDLFSIRETQGRLDGLTVAFAGDLKYGRTVHSLAQALSLFGARFYFVAPEVLAMPDYICEELDEKGIQYTVVDSLEDVIPEVDILYMTRVQRERFDEAEFKKIQGQYALRADMLKTARPGMKVLHPLPRVDEIAVDVDATPHAYYFEQAKNGVYARQALLSLVLNETV</sequence>
<dbReference type="NCBIfam" id="NF002032">
    <property type="entry name" value="PRK00856.1"/>
    <property type="match status" value="1"/>
</dbReference>
<comment type="pathway">
    <text evidence="1 7">Pyrimidine metabolism; UMP biosynthesis via de novo pathway; (S)-dihydroorotate from bicarbonate: step 2/3.</text>
</comment>
<dbReference type="GO" id="GO:0004070">
    <property type="term" value="F:aspartate carbamoyltransferase activity"/>
    <property type="evidence" value="ECO:0007669"/>
    <property type="project" value="UniProtKB-UniRule"/>
</dbReference>
<evidence type="ECO:0000256" key="4">
    <source>
        <dbReference type="ARBA" id="ARBA00022975"/>
    </source>
</evidence>
<evidence type="ECO:0000259" key="8">
    <source>
        <dbReference type="Pfam" id="PF00185"/>
    </source>
</evidence>